<sequence>EQWNNDTNNIIDSYNLPTFADMGNVQAIFQIGHSYQSHQLESKSKDPNKMDLIASKVPHKLENKNKRIKESDTYVCSQESTCVEFSDEEIDLKEPIENKSIVSEILVVQDNSKRSKKLTDQHLSRDLDETSKSERNTNMSQDIQHSSEIALQSSKSESDTQGRNKTLNNSSSDEQDRDEKPTKCKSQKDEKRKSDNHNRSSEDYKDLKDLKESKHKFQEIGDRAL</sequence>
<evidence type="ECO:0000256" key="1">
    <source>
        <dbReference type="SAM" id="MobiDB-lite"/>
    </source>
</evidence>
<feature type="compositionally biased region" description="Basic and acidic residues" evidence="1">
    <location>
        <begin position="177"/>
        <end position="225"/>
    </location>
</feature>
<comment type="caution">
    <text evidence="2">The sequence shown here is derived from an EMBL/GenBank/DDBJ whole genome shotgun (WGS) entry which is preliminary data.</text>
</comment>
<organism evidence="2 3">
    <name type="scientific">Gigaspora margarita</name>
    <dbReference type="NCBI Taxonomy" id="4874"/>
    <lineage>
        <taxon>Eukaryota</taxon>
        <taxon>Fungi</taxon>
        <taxon>Fungi incertae sedis</taxon>
        <taxon>Mucoromycota</taxon>
        <taxon>Glomeromycotina</taxon>
        <taxon>Glomeromycetes</taxon>
        <taxon>Diversisporales</taxon>
        <taxon>Gigasporaceae</taxon>
        <taxon>Gigaspora</taxon>
    </lineage>
</organism>
<feature type="compositionally biased region" description="Basic and acidic residues" evidence="1">
    <location>
        <begin position="111"/>
        <end position="135"/>
    </location>
</feature>
<accession>A0ABN7UTR3</accession>
<feature type="region of interest" description="Disordered" evidence="1">
    <location>
        <begin position="111"/>
        <end position="225"/>
    </location>
</feature>
<dbReference type="EMBL" id="CAJVQB010005432">
    <property type="protein sequence ID" value="CAG8661639.1"/>
    <property type="molecule type" value="Genomic_DNA"/>
</dbReference>
<name>A0ABN7UTR3_GIGMA</name>
<evidence type="ECO:0000313" key="3">
    <source>
        <dbReference type="Proteomes" id="UP000789901"/>
    </source>
</evidence>
<reference evidence="2 3" key="1">
    <citation type="submission" date="2021-06" db="EMBL/GenBank/DDBJ databases">
        <authorList>
            <person name="Kallberg Y."/>
            <person name="Tangrot J."/>
            <person name="Rosling A."/>
        </authorList>
    </citation>
    <scope>NUCLEOTIDE SEQUENCE [LARGE SCALE GENOMIC DNA]</scope>
    <source>
        <strain evidence="2 3">120-4 pot B 10/14</strain>
    </source>
</reference>
<gene>
    <name evidence="2" type="ORF">GMARGA_LOCUS9913</name>
</gene>
<feature type="compositionally biased region" description="Polar residues" evidence="1">
    <location>
        <begin position="136"/>
        <end position="155"/>
    </location>
</feature>
<protein>
    <submittedName>
        <fullName evidence="2">22147_t:CDS:1</fullName>
    </submittedName>
</protein>
<proteinExistence type="predicted"/>
<dbReference type="Proteomes" id="UP000789901">
    <property type="component" value="Unassembled WGS sequence"/>
</dbReference>
<feature type="non-terminal residue" evidence="2">
    <location>
        <position position="1"/>
    </location>
</feature>
<evidence type="ECO:0000313" key="2">
    <source>
        <dbReference type="EMBL" id="CAG8661639.1"/>
    </source>
</evidence>
<feature type="compositionally biased region" description="Polar residues" evidence="1">
    <location>
        <begin position="163"/>
        <end position="172"/>
    </location>
</feature>
<keyword evidence="3" id="KW-1185">Reference proteome</keyword>